<dbReference type="Proteomes" id="UP001359559">
    <property type="component" value="Unassembled WGS sequence"/>
</dbReference>
<keyword evidence="4" id="KW-1185">Reference proteome</keyword>
<organism evidence="3 4">
    <name type="scientific">Clitoria ternatea</name>
    <name type="common">Butterfly pea</name>
    <dbReference type="NCBI Taxonomy" id="43366"/>
    <lineage>
        <taxon>Eukaryota</taxon>
        <taxon>Viridiplantae</taxon>
        <taxon>Streptophyta</taxon>
        <taxon>Embryophyta</taxon>
        <taxon>Tracheophyta</taxon>
        <taxon>Spermatophyta</taxon>
        <taxon>Magnoliopsida</taxon>
        <taxon>eudicotyledons</taxon>
        <taxon>Gunneridae</taxon>
        <taxon>Pentapetalae</taxon>
        <taxon>rosids</taxon>
        <taxon>fabids</taxon>
        <taxon>Fabales</taxon>
        <taxon>Fabaceae</taxon>
        <taxon>Papilionoideae</taxon>
        <taxon>50 kb inversion clade</taxon>
        <taxon>NPAAA clade</taxon>
        <taxon>indigoferoid/millettioid clade</taxon>
        <taxon>Phaseoleae</taxon>
        <taxon>Clitoria</taxon>
    </lineage>
</organism>
<feature type="region of interest" description="Disordered" evidence="1">
    <location>
        <begin position="70"/>
        <end position="95"/>
    </location>
</feature>
<dbReference type="AlphaFoldDB" id="A0AAN9I0Z9"/>
<evidence type="ECO:0000256" key="2">
    <source>
        <dbReference type="SAM" id="SignalP"/>
    </source>
</evidence>
<dbReference type="EMBL" id="JAYKXN010000008">
    <property type="protein sequence ID" value="KAK7263438.1"/>
    <property type="molecule type" value="Genomic_DNA"/>
</dbReference>
<evidence type="ECO:0000313" key="4">
    <source>
        <dbReference type="Proteomes" id="UP001359559"/>
    </source>
</evidence>
<name>A0AAN9I0Z9_CLITE</name>
<gene>
    <name evidence="3" type="ORF">RJT34_31028</name>
</gene>
<feature type="signal peptide" evidence="2">
    <location>
        <begin position="1"/>
        <end position="28"/>
    </location>
</feature>
<comment type="caution">
    <text evidence="3">The sequence shown here is derived from an EMBL/GenBank/DDBJ whole genome shotgun (WGS) entry which is preliminary data.</text>
</comment>
<evidence type="ECO:0000256" key="1">
    <source>
        <dbReference type="SAM" id="MobiDB-lite"/>
    </source>
</evidence>
<keyword evidence="2" id="KW-0732">Signal</keyword>
<feature type="compositionally biased region" description="Acidic residues" evidence="1">
    <location>
        <begin position="76"/>
        <end position="88"/>
    </location>
</feature>
<proteinExistence type="predicted"/>
<sequence length="95" mass="10586">MSSLSSLCLTKALFGLNLSLSDVAFIKATTIPLPASFRLMAPLIHPPKTTVTTTGLLLWEDLRKSIDDYLPSKEELDNDEEEDGDETENMERLQC</sequence>
<evidence type="ECO:0000313" key="3">
    <source>
        <dbReference type="EMBL" id="KAK7263438.1"/>
    </source>
</evidence>
<protein>
    <submittedName>
        <fullName evidence="3">Uncharacterized protein</fullName>
    </submittedName>
</protein>
<reference evidence="3 4" key="1">
    <citation type="submission" date="2024-01" db="EMBL/GenBank/DDBJ databases">
        <title>The genomes of 5 underutilized Papilionoideae crops provide insights into root nodulation and disease resistance.</title>
        <authorList>
            <person name="Yuan L."/>
        </authorList>
    </citation>
    <scope>NUCLEOTIDE SEQUENCE [LARGE SCALE GENOMIC DNA]</scope>
    <source>
        <strain evidence="3">LY-2023</strain>
        <tissue evidence="3">Leaf</tissue>
    </source>
</reference>
<feature type="chain" id="PRO_5042877172" evidence="2">
    <location>
        <begin position="29"/>
        <end position="95"/>
    </location>
</feature>
<accession>A0AAN9I0Z9</accession>